<dbReference type="OrthoDB" id="688325at2759"/>
<dbReference type="STRING" id="200361.A0A453SK48"/>
<dbReference type="Pfam" id="PF03101">
    <property type="entry name" value="FAR1"/>
    <property type="match status" value="1"/>
</dbReference>
<dbReference type="Pfam" id="PF21056">
    <property type="entry name" value="ZSWIM1-3_RNaseH-like"/>
    <property type="match status" value="1"/>
</dbReference>
<evidence type="ECO:0000259" key="1">
    <source>
        <dbReference type="Pfam" id="PF03101"/>
    </source>
</evidence>
<keyword evidence="4" id="KW-1185">Reference proteome</keyword>
<name>A0A453SK48_AEGTS</name>
<sequence length="301" mass="34367">MEEATEMEEHANTAHQDSDSNRVVLPSLVPYVGMEFRSSDEAWSYWLSYGGQKGFEVRKRYTNKSSAEGKVTSCKFVCANEVQRAQDKRDHLTECPRAETRTNCEVHMKLKMDRKKGNLKVSELVLEHNHTLHLAETLHLMVSQRKISELQAFEIATADDAGIGPKAAHELASRQVGGPLNLSYTLRDHKNHLRTKRQREMAYGQAGSMLKYFQDKIAENPSFQYALQMDCEEQIATIFWADARMIMDYAHFGDVVSFDTTFGTNKESRPFGVFVGFNHFGAGQRKHEVELYKTNKEEISS</sequence>
<dbReference type="RefSeq" id="XP_020151343.1">
    <property type="nucleotide sequence ID" value="XM_020295754.4"/>
</dbReference>
<dbReference type="InterPro" id="IPR048324">
    <property type="entry name" value="ZSWIM1-3_RNaseH-like"/>
</dbReference>
<feature type="domain" description="ZSWIM1/3 RNaseH-like" evidence="2">
    <location>
        <begin position="224"/>
        <end position="297"/>
    </location>
</feature>
<evidence type="ECO:0000313" key="3">
    <source>
        <dbReference type="EnsemblPlants" id="AET7Gv20967500.1"/>
    </source>
</evidence>
<reference evidence="3" key="5">
    <citation type="journal article" date="2021" name="G3 (Bethesda)">
        <title>Aegilops tauschii genome assembly Aet v5.0 features greater sequence contiguity and improved annotation.</title>
        <authorList>
            <person name="Wang L."/>
            <person name="Zhu T."/>
            <person name="Rodriguez J.C."/>
            <person name="Deal K.R."/>
            <person name="Dubcovsky J."/>
            <person name="McGuire P.E."/>
            <person name="Lux T."/>
            <person name="Spannagl M."/>
            <person name="Mayer K.F.X."/>
            <person name="Baldrich P."/>
            <person name="Meyers B.C."/>
            <person name="Huo N."/>
            <person name="Gu Y.Q."/>
            <person name="Zhou H."/>
            <person name="Devos K.M."/>
            <person name="Bennetzen J.L."/>
            <person name="Unver T."/>
            <person name="Budak H."/>
            <person name="Gulick P.J."/>
            <person name="Galiba G."/>
            <person name="Kalapos B."/>
            <person name="Nelson D.R."/>
            <person name="Li P."/>
            <person name="You F.M."/>
            <person name="Luo M.C."/>
            <person name="Dvorak J."/>
        </authorList>
    </citation>
    <scope>NUCLEOTIDE SEQUENCE [LARGE SCALE GENOMIC DNA]</scope>
    <source>
        <strain evidence="3">cv. AL8/78</strain>
    </source>
</reference>
<dbReference type="AlphaFoldDB" id="A0A453SK48"/>
<dbReference type="Gramene" id="AET7Gv20967500.1">
    <property type="protein sequence ID" value="AET7Gv20967500.1"/>
    <property type="gene ID" value="AET7Gv20967500"/>
</dbReference>
<dbReference type="KEGG" id="ats:109736542"/>
<organism evidence="3 4">
    <name type="scientific">Aegilops tauschii subsp. strangulata</name>
    <name type="common">Goatgrass</name>
    <dbReference type="NCBI Taxonomy" id="200361"/>
    <lineage>
        <taxon>Eukaryota</taxon>
        <taxon>Viridiplantae</taxon>
        <taxon>Streptophyta</taxon>
        <taxon>Embryophyta</taxon>
        <taxon>Tracheophyta</taxon>
        <taxon>Spermatophyta</taxon>
        <taxon>Magnoliopsida</taxon>
        <taxon>Liliopsida</taxon>
        <taxon>Poales</taxon>
        <taxon>Poaceae</taxon>
        <taxon>BOP clade</taxon>
        <taxon>Pooideae</taxon>
        <taxon>Triticodae</taxon>
        <taxon>Triticeae</taxon>
        <taxon>Triticinae</taxon>
        <taxon>Aegilops</taxon>
    </lineage>
</organism>
<accession>A0A453SK48</accession>
<dbReference type="GeneID" id="109736542"/>
<reference evidence="4" key="1">
    <citation type="journal article" date="2014" name="Science">
        <title>Ancient hybridizations among the ancestral genomes of bread wheat.</title>
        <authorList>
            <consortium name="International Wheat Genome Sequencing Consortium,"/>
            <person name="Marcussen T."/>
            <person name="Sandve S.R."/>
            <person name="Heier L."/>
            <person name="Spannagl M."/>
            <person name="Pfeifer M."/>
            <person name="Jakobsen K.S."/>
            <person name="Wulff B.B."/>
            <person name="Steuernagel B."/>
            <person name="Mayer K.F."/>
            <person name="Olsen O.A."/>
        </authorList>
    </citation>
    <scope>NUCLEOTIDE SEQUENCE [LARGE SCALE GENOMIC DNA]</scope>
    <source>
        <strain evidence="4">cv. AL8/78</strain>
    </source>
</reference>
<protein>
    <submittedName>
        <fullName evidence="3">Uncharacterized protein</fullName>
    </submittedName>
</protein>
<dbReference type="OMA" id="AWMFWNS"/>
<dbReference type="InterPro" id="IPR004330">
    <property type="entry name" value="FAR1_DNA_bnd_dom"/>
</dbReference>
<reference evidence="4" key="2">
    <citation type="journal article" date="2017" name="Nat. Plants">
        <title>The Aegilops tauschii genome reveals multiple impacts of transposons.</title>
        <authorList>
            <person name="Zhao G."/>
            <person name="Zou C."/>
            <person name="Li K."/>
            <person name="Wang K."/>
            <person name="Li T."/>
            <person name="Gao L."/>
            <person name="Zhang X."/>
            <person name="Wang H."/>
            <person name="Yang Z."/>
            <person name="Liu X."/>
            <person name="Jiang W."/>
            <person name="Mao L."/>
            <person name="Kong X."/>
            <person name="Jiao Y."/>
            <person name="Jia J."/>
        </authorList>
    </citation>
    <scope>NUCLEOTIDE SEQUENCE [LARGE SCALE GENOMIC DNA]</scope>
    <source>
        <strain evidence="4">cv. AL8/78</strain>
    </source>
</reference>
<proteinExistence type="predicted"/>
<dbReference type="EnsemblPlants" id="AET7Gv20967500.1">
    <property type="protein sequence ID" value="AET7Gv20967500.1"/>
    <property type="gene ID" value="AET7Gv20967500"/>
</dbReference>
<reference evidence="3" key="3">
    <citation type="journal article" date="2017" name="Nature">
        <title>Genome sequence of the progenitor of the wheat D genome Aegilops tauschii.</title>
        <authorList>
            <person name="Luo M.C."/>
            <person name="Gu Y.Q."/>
            <person name="Puiu D."/>
            <person name="Wang H."/>
            <person name="Twardziok S.O."/>
            <person name="Deal K.R."/>
            <person name="Huo N."/>
            <person name="Zhu T."/>
            <person name="Wang L."/>
            <person name="Wang Y."/>
            <person name="McGuire P.E."/>
            <person name="Liu S."/>
            <person name="Long H."/>
            <person name="Ramasamy R.K."/>
            <person name="Rodriguez J.C."/>
            <person name="Van S.L."/>
            <person name="Yuan L."/>
            <person name="Wang Z."/>
            <person name="Xia Z."/>
            <person name="Xiao L."/>
            <person name="Anderson O.D."/>
            <person name="Ouyang S."/>
            <person name="Liang Y."/>
            <person name="Zimin A.V."/>
            <person name="Pertea G."/>
            <person name="Qi P."/>
            <person name="Bennetzen J.L."/>
            <person name="Dai X."/>
            <person name="Dawson M.W."/>
            <person name="Muller H.G."/>
            <person name="Kugler K."/>
            <person name="Rivarola-Duarte L."/>
            <person name="Spannagl M."/>
            <person name="Mayer K.F.X."/>
            <person name="Lu F.H."/>
            <person name="Bevan M.W."/>
            <person name="Leroy P."/>
            <person name="Li P."/>
            <person name="You F.M."/>
            <person name="Sun Q."/>
            <person name="Liu Z."/>
            <person name="Lyons E."/>
            <person name="Wicker T."/>
            <person name="Salzberg S.L."/>
            <person name="Devos K.M."/>
            <person name="Dvorak J."/>
        </authorList>
    </citation>
    <scope>NUCLEOTIDE SEQUENCE [LARGE SCALE GENOMIC DNA]</scope>
    <source>
        <strain evidence="3">cv. AL8/78</strain>
    </source>
</reference>
<evidence type="ECO:0000259" key="2">
    <source>
        <dbReference type="Pfam" id="PF21056"/>
    </source>
</evidence>
<reference evidence="3" key="4">
    <citation type="submission" date="2019-03" db="UniProtKB">
        <authorList>
            <consortium name="EnsemblPlants"/>
        </authorList>
    </citation>
    <scope>IDENTIFICATION</scope>
</reference>
<dbReference type="PANTHER" id="PTHR47718:SF2">
    <property type="entry name" value="PROTEIN FAR1-RELATED SEQUENCE 5-LIKE"/>
    <property type="match status" value="1"/>
</dbReference>
<dbReference type="Proteomes" id="UP000015105">
    <property type="component" value="Chromosome 7D"/>
</dbReference>
<evidence type="ECO:0000313" key="4">
    <source>
        <dbReference type="Proteomes" id="UP000015105"/>
    </source>
</evidence>
<feature type="domain" description="FAR1" evidence="1">
    <location>
        <begin position="45"/>
        <end position="132"/>
    </location>
</feature>
<dbReference type="PANTHER" id="PTHR47718">
    <property type="entry name" value="OS01G0519700 PROTEIN"/>
    <property type="match status" value="1"/>
</dbReference>